<dbReference type="PANTHER" id="PTHR43011">
    <property type="entry name" value="IRON-SULFUR CLUSTER ASSEMBLY 2 HOMOLOG, MITOCHONDRIAL"/>
    <property type="match status" value="1"/>
</dbReference>
<dbReference type="GO" id="GO:0005506">
    <property type="term" value="F:iron ion binding"/>
    <property type="evidence" value="ECO:0007669"/>
    <property type="project" value="TreeGrafter"/>
</dbReference>
<feature type="domain" description="Core" evidence="7">
    <location>
        <begin position="107"/>
        <end position="212"/>
    </location>
</feature>
<dbReference type="GO" id="GO:0016226">
    <property type="term" value="P:iron-sulfur cluster assembly"/>
    <property type="evidence" value="ECO:0007669"/>
    <property type="project" value="InterPro"/>
</dbReference>
<proteinExistence type="inferred from homology"/>
<dbReference type="InterPro" id="IPR000361">
    <property type="entry name" value="ATAP_core_dom"/>
</dbReference>
<dbReference type="EMBL" id="CCBN010000002">
    <property type="protein sequence ID" value="CDO51785.1"/>
    <property type="molecule type" value="Genomic_DNA"/>
</dbReference>
<evidence type="ECO:0000313" key="9">
    <source>
        <dbReference type="Proteomes" id="UP000242525"/>
    </source>
</evidence>
<dbReference type="InterPro" id="IPR035903">
    <property type="entry name" value="HesB-like_dom_sf"/>
</dbReference>
<sequence length="224" mass="23964">MYARTLLTRSTASKRFISTITNTHMSLTRRVVIQQYKDTPRFVKKTIHGGLNVQSPAASASVGAGNTSGAGSAPTEASKRAPTLGFGASDNTTITNPVKNDAGELLSIKISQRAAQKLNAINEADKKTDQVLRIAVESGGCHGYQYILGLKDESTIDNSEDSIFERDGARFVVDATSLEILRDSTIDYTTELIGSQFKVVNSPYATSSCGCGSSFDFDPTAIPK</sequence>
<evidence type="ECO:0000256" key="5">
    <source>
        <dbReference type="ARBA" id="ARBA00023128"/>
    </source>
</evidence>
<evidence type="ECO:0000256" key="6">
    <source>
        <dbReference type="SAM" id="MobiDB-lite"/>
    </source>
</evidence>
<dbReference type="STRING" id="1173061.A0A0J9X2Z8"/>
<protein>
    <submittedName>
        <fullName evidence="8">Similar to Saccharomyces cerevisiae YPR067W ISA2 Protein required for maturation of mitochondrial and cytosolic Fe/S proteins</fullName>
    </submittedName>
</protein>
<evidence type="ECO:0000313" key="8">
    <source>
        <dbReference type="EMBL" id="CDO51785.1"/>
    </source>
</evidence>
<dbReference type="NCBIfam" id="TIGR00049">
    <property type="entry name" value="iron-sulfur cluster assembly accessory protein"/>
    <property type="match status" value="1"/>
</dbReference>
<comment type="similarity">
    <text evidence="2">Belongs to the HesB/IscA family.</text>
</comment>
<dbReference type="Pfam" id="PF01521">
    <property type="entry name" value="Fe-S_biosyn"/>
    <property type="match status" value="1"/>
</dbReference>
<dbReference type="GO" id="GO:0051539">
    <property type="term" value="F:4 iron, 4 sulfur cluster binding"/>
    <property type="evidence" value="ECO:0007669"/>
    <property type="project" value="TreeGrafter"/>
</dbReference>
<dbReference type="GO" id="GO:0051537">
    <property type="term" value="F:2 iron, 2 sulfur cluster binding"/>
    <property type="evidence" value="ECO:0007669"/>
    <property type="project" value="TreeGrafter"/>
</dbReference>
<evidence type="ECO:0000259" key="7">
    <source>
        <dbReference type="Pfam" id="PF01521"/>
    </source>
</evidence>
<dbReference type="Gene3D" id="2.60.300.12">
    <property type="entry name" value="HesB-like domain"/>
    <property type="match status" value="1"/>
</dbReference>
<dbReference type="SUPFAM" id="SSF89360">
    <property type="entry name" value="HesB-like domain"/>
    <property type="match status" value="1"/>
</dbReference>
<evidence type="ECO:0000256" key="1">
    <source>
        <dbReference type="ARBA" id="ARBA00004173"/>
    </source>
</evidence>
<dbReference type="FunFam" id="2.60.300.12:FF:000006">
    <property type="entry name" value="Iron-sulfur cluster assembly 2 mitochondrial"/>
    <property type="match status" value="1"/>
</dbReference>
<comment type="caution">
    <text evidence="8">The sequence shown here is derived from an EMBL/GenBank/DDBJ whole genome shotgun (WGS) entry which is preliminary data.</text>
</comment>
<keyword evidence="9" id="KW-1185">Reference proteome</keyword>
<keyword evidence="5" id="KW-0496">Mitochondrion</keyword>
<feature type="compositionally biased region" description="Polar residues" evidence="6">
    <location>
        <begin position="56"/>
        <end position="70"/>
    </location>
</feature>
<organism evidence="8 9">
    <name type="scientific">Geotrichum candidum</name>
    <name type="common">Oospora lactis</name>
    <name type="synonym">Dipodascus geotrichum</name>
    <dbReference type="NCBI Taxonomy" id="1173061"/>
    <lineage>
        <taxon>Eukaryota</taxon>
        <taxon>Fungi</taxon>
        <taxon>Dikarya</taxon>
        <taxon>Ascomycota</taxon>
        <taxon>Saccharomycotina</taxon>
        <taxon>Dipodascomycetes</taxon>
        <taxon>Dipodascales</taxon>
        <taxon>Dipodascaceae</taxon>
        <taxon>Geotrichum</taxon>
    </lineage>
</organism>
<dbReference type="PANTHER" id="PTHR43011:SF1">
    <property type="entry name" value="IRON-SULFUR CLUSTER ASSEMBLY 2 HOMOLOG, MITOCHONDRIAL"/>
    <property type="match status" value="1"/>
</dbReference>
<reference evidence="8" key="1">
    <citation type="submission" date="2014-03" db="EMBL/GenBank/DDBJ databases">
        <authorList>
            <person name="Casaregola S."/>
        </authorList>
    </citation>
    <scope>NUCLEOTIDE SEQUENCE [LARGE SCALE GENOMIC DNA]</scope>
    <source>
        <strain evidence="8">CLIB 918</strain>
    </source>
</reference>
<dbReference type="Proteomes" id="UP000242525">
    <property type="component" value="Unassembled WGS sequence"/>
</dbReference>
<dbReference type="GO" id="GO:0120510">
    <property type="term" value="C:mitochondrial [4Fe-4S] assembly complex"/>
    <property type="evidence" value="ECO:0007669"/>
    <property type="project" value="UniProtKB-ARBA"/>
</dbReference>
<dbReference type="OrthoDB" id="1938621at2759"/>
<accession>A0A0J9X2Z8</accession>
<gene>
    <name evidence="8" type="ORF">BN980_GECA02s00879g</name>
</gene>
<feature type="region of interest" description="Disordered" evidence="6">
    <location>
        <begin position="56"/>
        <end position="81"/>
    </location>
</feature>
<dbReference type="InterPro" id="IPR016092">
    <property type="entry name" value="ATAP"/>
</dbReference>
<keyword evidence="3" id="KW-0479">Metal-binding</keyword>
<dbReference type="AlphaFoldDB" id="A0A0J9X2Z8"/>
<evidence type="ECO:0000256" key="4">
    <source>
        <dbReference type="ARBA" id="ARBA00023004"/>
    </source>
</evidence>
<evidence type="ECO:0000256" key="2">
    <source>
        <dbReference type="ARBA" id="ARBA00006718"/>
    </source>
</evidence>
<keyword evidence="4" id="KW-0408">Iron</keyword>
<name>A0A0J9X2Z8_GEOCN</name>
<evidence type="ECO:0000256" key="3">
    <source>
        <dbReference type="ARBA" id="ARBA00022723"/>
    </source>
</evidence>
<comment type="subcellular location">
    <subcellularLocation>
        <location evidence="1">Mitochondrion</location>
    </subcellularLocation>
</comment>